<dbReference type="EMBL" id="JAAITS010000004">
    <property type="protein sequence ID" value="NSG84316.1"/>
    <property type="molecule type" value="Genomic_DNA"/>
</dbReference>
<gene>
    <name evidence="2" type="ORF">G5B17_02430</name>
</gene>
<keyword evidence="3" id="KW-1185">Reference proteome</keyword>
<dbReference type="Pfam" id="PF06527">
    <property type="entry name" value="TniQ"/>
    <property type="match status" value="1"/>
</dbReference>
<dbReference type="RefSeq" id="WP_173769300.1">
    <property type="nucleotide sequence ID" value="NZ_JAAITS010000004.1"/>
</dbReference>
<accession>A0ABX2H2C3</accession>
<protein>
    <submittedName>
        <fullName evidence="2">TniQ family protein</fullName>
    </submittedName>
</protein>
<reference evidence="2 3" key="1">
    <citation type="journal article" date="2020" name="Cell Host Microbe">
        <title>Functional and Genomic Variation between Human-Derived Isolates of Lachnospiraceae Reveals Inter- and Intra-Species Diversity.</title>
        <authorList>
            <person name="Sorbara M.T."/>
            <person name="Littmann E.R."/>
            <person name="Fontana E."/>
            <person name="Moody T.U."/>
            <person name="Kohout C.E."/>
            <person name="Gjonbalaj M."/>
            <person name="Eaton V."/>
            <person name="Seok R."/>
            <person name="Leiner I.M."/>
            <person name="Pamer E.G."/>
        </authorList>
    </citation>
    <scope>NUCLEOTIDE SEQUENCE [LARGE SCALE GENOMIC DNA]</scope>
    <source>
        <strain evidence="2 3">MSK.17.74</strain>
    </source>
</reference>
<comment type="caution">
    <text evidence="2">The sequence shown here is derived from an EMBL/GenBank/DDBJ whole genome shotgun (WGS) entry which is preliminary data.</text>
</comment>
<evidence type="ECO:0000259" key="1">
    <source>
        <dbReference type="Pfam" id="PF06527"/>
    </source>
</evidence>
<feature type="domain" description="TniQ" evidence="1">
    <location>
        <begin position="6"/>
        <end position="155"/>
    </location>
</feature>
<organism evidence="2 3">
    <name type="scientific">Blautia faecis</name>
    <dbReference type="NCBI Taxonomy" id="871665"/>
    <lineage>
        <taxon>Bacteria</taxon>
        <taxon>Bacillati</taxon>
        <taxon>Bacillota</taxon>
        <taxon>Clostridia</taxon>
        <taxon>Lachnospirales</taxon>
        <taxon>Lachnospiraceae</taxon>
        <taxon>Blautia</taxon>
    </lineage>
</organism>
<proteinExistence type="predicted"/>
<evidence type="ECO:0000313" key="2">
    <source>
        <dbReference type="EMBL" id="NSG84316.1"/>
    </source>
</evidence>
<name>A0ABX2H2C3_9FIRM</name>
<dbReference type="Proteomes" id="UP001644719">
    <property type="component" value="Unassembled WGS sequence"/>
</dbReference>
<evidence type="ECO:0000313" key="3">
    <source>
        <dbReference type="Proteomes" id="UP001644719"/>
    </source>
</evidence>
<dbReference type="InterPro" id="IPR009492">
    <property type="entry name" value="TniQ"/>
</dbReference>
<sequence>MTNRLPSIYDDETVYSWFCRYLISSGIWREHEIAKELFVNSTNVISKLFIGNINKDTENNIEKVISIENLLKHHTMFYVYTGYCSNDYANEFLYNLKTDCYKTELNIRRPRSENRQLKYCPMCIIEDRKKYGEAYWHNIHQIRMLPICPIHKCKLHNSEIRYIGYGRVREKLSPLEMMNLNSDVEYNTNEMLDKIVEYAIDRYYKQDIKDIGIDYLSIRKENWGLRSNIISFYKKHGINFCGREIDSMVYDNRKNFYTMSAIYYYLKICH</sequence>